<dbReference type="AlphaFoldDB" id="A0A2G9S6A6"/>
<dbReference type="EMBL" id="KV925890">
    <property type="protein sequence ID" value="PIO35615.1"/>
    <property type="molecule type" value="Genomic_DNA"/>
</dbReference>
<protein>
    <submittedName>
        <fullName evidence="2">Uncharacterized protein</fullName>
    </submittedName>
</protein>
<feature type="region of interest" description="Disordered" evidence="1">
    <location>
        <begin position="59"/>
        <end position="135"/>
    </location>
</feature>
<dbReference type="OrthoDB" id="2444812at2759"/>
<keyword evidence="3" id="KW-1185">Reference proteome</keyword>
<feature type="compositionally biased region" description="Basic residues" evidence="1">
    <location>
        <begin position="89"/>
        <end position="101"/>
    </location>
</feature>
<dbReference type="InterPro" id="IPR053076">
    <property type="entry name" value="WW_domain_protein"/>
</dbReference>
<evidence type="ECO:0000256" key="1">
    <source>
        <dbReference type="SAM" id="MobiDB-lite"/>
    </source>
</evidence>
<feature type="compositionally biased region" description="Pro residues" evidence="1">
    <location>
        <begin position="61"/>
        <end position="81"/>
    </location>
</feature>
<organism evidence="2 3">
    <name type="scientific">Aquarana catesbeiana</name>
    <name type="common">American bullfrog</name>
    <name type="synonym">Rana catesbeiana</name>
    <dbReference type="NCBI Taxonomy" id="8400"/>
    <lineage>
        <taxon>Eukaryota</taxon>
        <taxon>Metazoa</taxon>
        <taxon>Chordata</taxon>
        <taxon>Craniata</taxon>
        <taxon>Vertebrata</taxon>
        <taxon>Euteleostomi</taxon>
        <taxon>Amphibia</taxon>
        <taxon>Batrachia</taxon>
        <taxon>Anura</taxon>
        <taxon>Neobatrachia</taxon>
        <taxon>Ranoidea</taxon>
        <taxon>Ranidae</taxon>
        <taxon>Aquarana</taxon>
    </lineage>
</organism>
<proteinExistence type="predicted"/>
<reference evidence="3" key="1">
    <citation type="journal article" date="2017" name="Nat. Commun.">
        <title>The North American bullfrog draft genome provides insight into hormonal regulation of long noncoding RNA.</title>
        <authorList>
            <person name="Hammond S.A."/>
            <person name="Warren R.L."/>
            <person name="Vandervalk B.P."/>
            <person name="Kucuk E."/>
            <person name="Khan H."/>
            <person name="Gibb E.A."/>
            <person name="Pandoh P."/>
            <person name="Kirk H."/>
            <person name="Zhao Y."/>
            <person name="Jones M."/>
            <person name="Mungall A.J."/>
            <person name="Coope R."/>
            <person name="Pleasance S."/>
            <person name="Moore R.A."/>
            <person name="Holt R.A."/>
            <person name="Round J.M."/>
            <person name="Ohora S."/>
            <person name="Walle B.V."/>
            <person name="Veldhoen N."/>
            <person name="Helbing C.C."/>
            <person name="Birol I."/>
        </authorList>
    </citation>
    <scope>NUCLEOTIDE SEQUENCE [LARGE SCALE GENOMIC DNA]</scope>
</reference>
<accession>A0A2G9S6A6</accession>
<name>A0A2G9S6A6_AQUCT</name>
<evidence type="ECO:0000313" key="3">
    <source>
        <dbReference type="Proteomes" id="UP000228934"/>
    </source>
</evidence>
<dbReference type="PANTHER" id="PTHR46697:SF1">
    <property type="entry name" value="FORMIN-BINDING PROTEIN 4"/>
    <property type="match status" value="1"/>
</dbReference>
<dbReference type="PANTHER" id="PTHR46697">
    <property type="entry name" value="FORMIN-BINDING PROTEIN 4"/>
    <property type="match status" value="1"/>
</dbReference>
<dbReference type="Proteomes" id="UP000228934">
    <property type="component" value="Unassembled WGS sequence"/>
</dbReference>
<gene>
    <name evidence="2" type="ORF">AB205_0194360</name>
</gene>
<sequence>MTFLCIISSGPAITAMNVASSYMGLPLQVPASMVMTSLEYTIPSNTMVPPIPLVMSHANIPTPPVPEQQAPPPQAHPPPSKPQATEKLKKTKKMKVKKSKVKMPSLVQKWQNIQKELDEEENSSSSEEDRGVLNQKRIEEWKIHQMSSGMAEKNANFEALPADWRERLKRRKMEKST</sequence>
<evidence type="ECO:0000313" key="2">
    <source>
        <dbReference type="EMBL" id="PIO35615.1"/>
    </source>
</evidence>